<dbReference type="SUPFAM" id="SSF56425">
    <property type="entry name" value="Succinate dehydrogenase/fumarate reductase flavoprotein, catalytic domain"/>
    <property type="match status" value="1"/>
</dbReference>
<dbReference type="PROSITE" id="PS51257">
    <property type="entry name" value="PROKAR_LIPOPROTEIN"/>
    <property type="match status" value="1"/>
</dbReference>
<evidence type="ECO:0000256" key="1">
    <source>
        <dbReference type="ARBA" id="ARBA00001974"/>
    </source>
</evidence>
<gene>
    <name evidence="6" type="ORF">VIN30_05385</name>
</gene>
<evidence type="ECO:0000259" key="5">
    <source>
        <dbReference type="Pfam" id="PF00890"/>
    </source>
</evidence>
<comment type="caution">
    <text evidence="6">The sequence shown here is derived from an EMBL/GenBank/DDBJ whole genome shotgun (WGS) entry which is preliminary data.</text>
</comment>
<dbReference type="Gene3D" id="3.90.700.10">
    <property type="entry name" value="Succinate dehydrogenase/fumarate reductase flavoprotein, catalytic domain"/>
    <property type="match status" value="1"/>
</dbReference>
<sequence>MATILNRRDFIAGGAIAGATALLATATGCAPKAPEASTASLAATGATSADAGKRSWEIAPEPITDIAEVRDFDVIVIGAGIAGINAAQAAASDGATVAVIEQSDQWTAHGSDIGAIGSSYQKAEGIEIDAPKIVNELVQYGHSWVSGNLINIWARRSGEMMDEVIAIGNEAGVETTASKGEETRTEVEAYYKQYPTSHSFGTGSITDDVWPTGQILRPIVKKAEAQGAEFVYNTHAEQLVQETDGTVTGVVVTAEDGSFVQYNAAKAVVLATGDIGGNEEMLEAWCPRFLRTMPTMYNPIEGNMGDGLKMGLWAGGKTQEGPAAMMVHAAGPNSPLQPTTIGWMQFNAHGKRFYNETPSNVATTNAMVAQPLHKSWYLFDGDFRDKVLAMIPENEDNFGPLVGEDIDSVLDKAIEGGFLFRGESLEDLAAQLDVPADTLKASVERYNELCSKGVDEDFSKDPRWLEHTSVEKAPFYAGVVPFGAFVCIFGLSVNDECQVLREDGTAIPGLYAIGNVQGDFFASDYPLLCPGLSHGRAMTFGRLVGHSVAQGKQI</sequence>
<dbReference type="InterPro" id="IPR027477">
    <property type="entry name" value="Succ_DH/fumarate_Rdtase_cat_sf"/>
</dbReference>
<organism evidence="6 7">
    <name type="scientific">Adlercreutzia wanghongyangiae</name>
    <dbReference type="NCBI Taxonomy" id="3111451"/>
    <lineage>
        <taxon>Bacteria</taxon>
        <taxon>Bacillati</taxon>
        <taxon>Actinomycetota</taxon>
        <taxon>Coriobacteriia</taxon>
        <taxon>Eggerthellales</taxon>
        <taxon>Eggerthellaceae</taxon>
        <taxon>Adlercreutzia</taxon>
    </lineage>
</organism>
<evidence type="ECO:0000313" key="6">
    <source>
        <dbReference type="EMBL" id="MEC4175874.1"/>
    </source>
</evidence>
<dbReference type="PROSITE" id="PS51318">
    <property type="entry name" value="TAT"/>
    <property type="match status" value="1"/>
</dbReference>
<keyword evidence="2" id="KW-0285">Flavoprotein</keyword>
<dbReference type="PANTHER" id="PTHR43400:SF10">
    <property type="entry name" value="3-OXOSTEROID 1-DEHYDROGENASE"/>
    <property type="match status" value="1"/>
</dbReference>
<dbReference type="NCBIfam" id="TIGR01409">
    <property type="entry name" value="TAT_signal_seq"/>
    <property type="match status" value="1"/>
</dbReference>
<proteinExistence type="predicted"/>
<accession>A0ABU6IHE8</accession>
<evidence type="ECO:0000313" key="7">
    <source>
        <dbReference type="Proteomes" id="UP001349994"/>
    </source>
</evidence>
<dbReference type="Proteomes" id="UP001349994">
    <property type="component" value="Unassembled WGS sequence"/>
</dbReference>
<dbReference type="RefSeq" id="WP_338209913.1">
    <property type="nucleotide sequence ID" value="NZ_JAYMFF010000009.1"/>
</dbReference>
<name>A0ABU6IHE8_9ACTN</name>
<protein>
    <submittedName>
        <fullName evidence="6">FAD-dependent oxidoreductase</fullName>
    </submittedName>
</protein>
<evidence type="ECO:0000256" key="4">
    <source>
        <dbReference type="ARBA" id="ARBA00023002"/>
    </source>
</evidence>
<evidence type="ECO:0000256" key="3">
    <source>
        <dbReference type="ARBA" id="ARBA00022827"/>
    </source>
</evidence>
<keyword evidence="3" id="KW-0274">FAD</keyword>
<keyword evidence="4" id="KW-0560">Oxidoreductase</keyword>
<dbReference type="Gene3D" id="3.50.50.60">
    <property type="entry name" value="FAD/NAD(P)-binding domain"/>
    <property type="match status" value="1"/>
</dbReference>
<dbReference type="Pfam" id="PF00890">
    <property type="entry name" value="FAD_binding_2"/>
    <property type="match status" value="1"/>
</dbReference>
<feature type="domain" description="FAD-dependent oxidoreductase 2 FAD-binding" evidence="5">
    <location>
        <begin position="73"/>
        <end position="517"/>
    </location>
</feature>
<dbReference type="EMBL" id="JAYMFF010000009">
    <property type="protein sequence ID" value="MEC4175874.1"/>
    <property type="molecule type" value="Genomic_DNA"/>
</dbReference>
<evidence type="ECO:0000256" key="2">
    <source>
        <dbReference type="ARBA" id="ARBA00022630"/>
    </source>
</evidence>
<comment type="cofactor">
    <cofactor evidence="1">
        <name>FAD</name>
        <dbReference type="ChEBI" id="CHEBI:57692"/>
    </cofactor>
</comment>
<dbReference type="InterPro" id="IPR019546">
    <property type="entry name" value="TAT_signal_bac_arc"/>
</dbReference>
<dbReference type="PANTHER" id="PTHR43400">
    <property type="entry name" value="FUMARATE REDUCTASE"/>
    <property type="match status" value="1"/>
</dbReference>
<keyword evidence="7" id="KW-1185">Reference proteome</keyword>
<dbReference type="SUPFAM" id="SSF51905">
    <property type="entry name" value="FAD/NAD(P)-binding domain"/>
    <property type="match status" value="1"/>
</dbReference>
<dbReference type="PRINTS" id="PR00411">
    <property type="entry name" value="PNDRDTASEI"/>
</dbReference>
<dbReference type="InterPro" id="IPR036188">
    <property type="entry name" value="FAD/NAD-bd_sf"/>
</dbReference>
<reference evidence="6 7" key="1">
    <citation type="submission" date="2024-01" db="EMBL/GenBank/DDBJ databases">
        <title>novel species in genus Adlercreutzia.</title>
        <authorList>
            <person name="Liu X."/>
        </authorList>
    </citation>
    <scope>NUCLEOTIDE SEQUENCE [LARGE SCALE GENOMIC DNA]</scope>
    <source>
        <strain evidence="6 7">R7</strain>
    </source>
</reference>
<dbReference type="InterPro" id="IPR006311">
    <property type="entry name" value="TAT_signal"/>
</dbReference>
<dbReference type="InterPro" id="IPR050315">
    <property type="entry name" value="FAD-oxidoreductase_2"/>
</dbReference>
<dbReference type="InterPro" id="IPR003953">
    <property type="entry name" value="FAD-dep_OxRdtase_2_FAD-bd"/>
</dbReference>